<accession>A0A0B8T911</accession>
<dbReference type="PATRIC" id="fig|1229276.3.peg.1557"/>
<feature type="transmembrane region" description="Helical" evidence="1">
    <location>
        <begin position="12"/>
        <end position="33"/>
    </location>
</feature>
<keyword evidence="1" id="KW-1133">Transmembrane helix</keyword>
<keyword evidence="3" id="KW-1185">Reference proteome</keyword>
<dbReference type="AlphaFoldDB" id="A0A0B8T911"/>
<keyword evidence="1" id="KW-0812">Transmembrane</keyword>
<reference evidence="3" key="1">
    <citation type="submission" date="2014-04" db="EMBL/GenBank/DDBJ databases">
        <title>Whole-Genome optical mapping and complete genome sequence of Sphingobacterium deserti sp. nov., a new spaces isolated from desert in the west of China.</title>
        <authorList>
            <person name="Teng C."/>
            <person name="Zhou Z."/>
            <person name="Li X."/>
            <person name="Chen M."/>
            <person name="Lin M."/>
            <person name="Wang L."/>
            <person name="Su S."/>
            <person name="Zhang C."/>
            <person name="Zhang W."/>
        </authorList>
    </citation>
    <scope>NUCLEOTIDE SEQUENCE [LARGE SCALE GENOMIC DNA]</scope>
    <source>
        <strain evidence="3">ACCC05744</strain>
    </source>
</reference>
<name>A0A0B8T911_9SPHI</name>
<evidence type="ECO:0000313" key="3">
    <source>
        <dbReference type="Proteomes" id="UP000031802"/>
    </source>
</evidence>
<dbReference type="EMBL" id="JJMU01000024">
    <property type="protein sequence ID" value="KGE14475.1"/>
    <property type="molecule type" value="Genomic_DNA"/>
</dbReference>
<evidence type="ECO:0000313" key="2">
    <source>
        <dbReference type="EMBL" id="KGE14475.1"/>
    </source>
</evidence>
<dbReference type="Proteomes" id="UP000031802">
    <property type="component" value="Unassembled WGS sequence"/>
</dbReference>
<comment type="caution">
    <text evidence="2">The sequence shown here is derived from an EMBL/GenBank/DDBJ whole genome shotgun (WGS) entry which is preliminary data.</text>
</comment>
<proteinExistence type="predicted"/>
<sequence length="77" mass="9216">MFASVQEPKHRLSQNTIIQLITISGNAIAYILLKNTHEKHEIKEQEKLTHRKYSWIYRETEVVNLIAIRQPRLEQYL</sequence>
<organism evidence="2 3">
    <name type="scientific">Sphingobacterium deserti</name>
    <dbReference type="NCBI Taxonomy" id="1229276"/>
    <lineage>
        <taxon>Bacteria</taxon>
        <taxon>Pseudomonadati</taxon>
        <taxon>Bacteroidota</taxon>
        <taxon>Sphingobacteriia</taxon>
        <taxon>Sphingobacteriales</taxon>
        <taxon>Sphingobacteriaceae</taxon>
        <taxon>Sphingobacterium</taxon>
    </lineage>
</organism>
<reference evidence="2 3" key="2">
    <citation type="journal article" date="2015" name="PLoS ONE">
        <title>Whole-Genome Optical Mapping and Finished Genome Sequence of Sphingobacterium deserti sp. nov., a New Species Isolated from the Western Desert of China.</title>
        <authorList>
            <person name="Teng C."/>
            <person name="Zhou Z."/>
            <person name="Molnar I."/>
            <person name="Li X."/>
            <person name="Tang R."/>
            <person name="Chen M."/>
            <person name="Wang L."/>
            <person name="Su S."/>
            <person name="Zhang W."/>
            <person name="Lin M."/>
        </authorList>
    </citation>
    <scope>NUCLEOTIDE SEQUENCE [LARGE SCALE GENOMIC DNA]</scope>
    <source>
        <strain evidence="3">ACCC05744</strain>
    </source>
</reference>
<evidence type="ECO:0000256" key="1">
    <source>
        <dbReference type="SAM" id="Phobius"/>
    </source>
</evidence>
<dbReference type="STRING" id="1229276.DI53_1504"/>
<keyword evidence="1" id="KW-0472">Membrane</keyword>
<gene>
    <name evidence="2" type="ORF">DI53_1504</name>
</gene>
<protein>
    <submittedName>
        <fullName evidence="2">Uncharacterized protein</fullName>
    </submittedName>
</protein>